<evidence type="ECO:0000313" key="1">
    <source>
        <dbReference type="EMBL" id="EYB94860.1"/>
    </source>
</evidence>
<dbReference type="OrthoDB" id="1293503at2759"/>
<reference evidence="2" key="1">
    <citation type="journal article" date="2015" name="Nat. Genet.">
        <title>The genome and transcriptome of the zoonotic hookworm Ancylostoma ceylanicum identify infection-specific gene families.</title>
        <authorList>
            <person name="Schwarz E.M."/>
            <person name="Hu Y."/>
            <person name="Antoshechkin I."/>
            <person name="Miller M.M."/>
            <person name="Sternberg P.W."/>
            <person name="Aroian R.V."/>
        </authorList>
    </citation>
    <scope>NUCLEOTIDE SEQUENCE</scope>
    <source>
        <strain evidence="2">HY135</strain>
    </source>
</reference>
<proteinExistence type="predicted"/>
<evidence type="ECO:0008006" key="3">
    <source>
        <dbReference type="Google" id="ProtNLM"/>
    </source>
</evidence>
<sequence>MKKLNANLERSGTGINVTKSEYLSNDVSESGTINLEGTELPRTNAFEYLGSMVSSDAGFLSQGVTALAA</sequence>
<dbReference type="Proteomes" id="UP000024635">
    <property type="component" value="Unassembled WGS sequence"/>
</dbReference>
<protein>
    <recommendedName>
        <fullName evidence="3">Reverse transcriptase domain-containing protein</fullName>
    </recommendedName>
</protein>
<evidence type="ECO:0000313" key="2">
    <source>
        <dbReference type="Proteomes" id="UP000024635"/>
    </source>
</evidence>
<organism evidence="1 2">
    <name type="scientific">Ancylostoma ceylanicum</name>
    <dbReference type="NCBI Taxonomy" id="53326"/>
    <lineage>
        <taxon>Eukaryota</taxon>
        <taxon>Metazoa</taxon>
        <taxon>Ecdysozoa</taxon>
        <taxon>Nematoda</taxon>
        <taxon>Chromadorea</taxon>
        <taxon>Rhabditida</taxon>
        <taxon>Rhabditina</taxon>
        <taxon>Rhabditomorpha</taxon>
        <taxon>Strongyloidea</taxon>
        <taxon>Ancylostomatidae</taxon>
        <taxon>Ancylostomatinae</taxon>
        <taxon>Ancylostoma</taxon>
    </lineage>
</organism>
<dbReference type="EMBL" id="JARK01001502">
    <property type="protein sequence ID" value="EYB94860.1"/>
    <property type="molecule type" value="Genomic_DNA"/>
</dbReference>
<accession>A0A016SWI4</accession>
<name>A0A016SWI4_9BILA</name>
<gene>
    <name evidence="1" type="primary">Acey_s0166.g59</name>
    <name evidence="1" type="ORF">Y032_0166g59</name>
</gene>
<keyword evidence="2" id="KW-1185">Reference proteome</keyword>
<comment type="caution">
    <text evidence="1">The sequence shown here is derived from an EMBL/GenBank/DDBJ whole genome shotgun (WGS) entry which is preliminary data.</text>
</comment>
<dbReference type="AlphaFoldDB" id="A0A016SWI4"/>